<evidence type="ECO:0000256" key="5">
    <source>
        <dbReference type="ARBA" id="ARBA00023136"/>
    </source>
</evidence>
<protein>
    <submittedName>
        <fullName evidence="10">Zinc transporter foi-like</fullName>
    </submittedName>
</protein>
<feature type="transmembrane region" description="Helical" evidence="7">
    <location>
        <begin position="233"/>
        <end position="253"/>
    </location>
</feature>
<dbReference type="RefSeq" id="XP_017772002.1">
    <property type="nucleotide sequence ID" value="XM_017916513.1"/>
</dbReference>
<feature type="transmembrane region" description="Helical" evidence="7">
    <location>
        <begin position="518"/>
        <end position="538"/>
    </location>
</feature>
<evidence type="ECO:0000256" key="6">
    <source>
        <dbReference type="SAM" id="MobiDB-lite"/>
    </source>
</evidence>
<evidence type="ECO:0000313" key="10">
    <source>
        <dbReference type="RefSeq" id="XP_017772002.1"/>
    </source>
</evidence>
<feature type="transmembrane region" description="Helical" evidence="7">
    <location>
        <begin position="200"/>
        <end position="221"/>
    </location>
</feature>
<feature type="transmembrane region" description="Helical" evidence="7">
    <location>
        <begin position="285"/>
        <end position="304"/>
    </location>
</feature>
<proteinExistence type="inferred from homology"/>
<feature type="compositionally biased region" description="Basic and acidic residues" evidence="6">
    <location>
        <begin position="36"/>
        <end position="48"/>
    </location>
</feature>
<feature type="transmembrane region" description="Helical" evidence="7">
    <location>
        <begin position="544"/>
        <end position="561"/>
    </location>
</feature>
<dbReference type="GeneID" id="108559283"/>
<evidence type="ECO:0000256" key="4">
    <source>
        <dbReference type="ARBA" id="ARBA00022989"/>
    </source>
</evidence>
<comment type="subcellular location">
    <subcellularLocation>
        <location evidence="1">Membrane</location>
        <topology evidence="1">Multi-pass membrane protein</topology>
    </subcellularLocation>
</comment>
<evidence type="ECO:0000313" key="9">
    <source>
        <dbReference type="Proteomes" id="UP000695000"/>
    </source>
</evidence>
<feature type="signal peptide" evidence="8">
    <location>
        <begin position="1"/>
        <end position="27"/>
    </location>
</feature>
<dbReference type="Proteomes" id="UP000695000">
    <property type="component" value="Unplaced"/>
</dbReference>
<dbReference type="Pfam" id="PF02535">
    <property type="entry name" value="Zip"/>
    <property type="match status" value="1"/>
</dbReference>
<feature type="transmembrane region" description="Helical" evidence="7">
    <location>
        <begin position="582"/>
        <end position="601"/>
    </location>
</feature>
<reference evidence="10" key="1">
    <citation type="submission" date="2025-08" db="UniProtKB">
        <authorList>
            <consortium name="RefSeq"/>
        </authorList>
    </citation>
    <scope>IDENTIFICATION</scope>
    <source>
        <tissue evidence="10">Whole Larva</tissue>
    </source>
</reference>
<keyword evidence="8" id="KW-0732">Signal</keyword>
<sequence>MIDMAQHFVSVCIFCFLCATHSPCASHAEIVTGSGHRYDDSKPFKDPNDWPTIPGEEGSQAKRDIIERTATNDSSDEYLGLLFKKYGDGNSISLDAFKQMMQHLDLVRSFKSNDSRDEAAIKQGSSNESSLATKCVDRDKLYDSLKNNMNNADRIDNYTFKEACPVILYNLIIGNCNHDTSAHNHINDTDEEQSNSNLSWLYSMIAVLLISACGILGLGVIPLMKKTFYEPLLQFLIALAVGTLAGDALLHLLPHSMMDHIEEDHHGHHDPKADASHMNKIHKGVVAMLAMIFFFLMERILMLADKWRKKQQLKDKLPSRLKVIKPEVSTQLTNASEKQCKHKYSSFPYCYDEINADVDGGLAAGGEEAALPMVQEVNSKLETPNQTNGNSNETNKSNNFEINNMFSNDLVGVTSKDDTDSIEYTVILREHENRHHGHSHTHGHVHAAPKTMSSVAWMVIMGDGLHNFTDGMAIGAAFASSYTGGFSTAVAVFCHELPHELGDFAMLLKAGMSMKQALLYNLLSSVLCLFGNMFGLWLGNTEHASSWIFAIAAGMFLYIALVDMIPELISGHEGEGTFTQSVLHLGGLLLGFGIMALIAVYEHDLKRIFEL</sequence>
<dbReference type="InterPro" id="IPR003689">
    <property type="entry name" value="ZIP"/>
</dbReference>
<evidence type="ECO:0000256" key="1">
    <source>
        <dbReference type="ARBA" id="ARBA00004141"/>
    </source>
</evidence>
<evidence type="ECO:0000256" key="3">
    <source>
        <dbReference type="ARBA" id="ARBA00022692"/>
    </source>
</evidence>
<organism evidence="9 10">
    <name type="scientific">Nicrophorus vespilloides</name>
    <name type="common">Boreal carrion beetle</name>
    <dbReference type="NCBI Taxonomy" id="110193"/>
    <lineage>
        <taxon>Eukaryota</taxon>
        <taxon>Metazoa</taxon>
        <taxon>Ecdysozoa</taxon>
        <taxon>Arthropoda</taxon>
        <taxon>Hexapoda</taxon>
        <taxon>Insecta</taxon>
        <taxon>Pterygota</taxon>
        <taxon>Neoptera</taxon>
        <taxon>Endopterygota</taxon>
        <taxon>Coleoptera</taxon>
        <taxon>Polyphaga</taxon>
        <taxon>Staphyliniformia</taxon>
        <taxon>Silphidae</taxon>
        <taxon>Nicrophorinae</taxon>
        <taxon>Nicrophorus</taxon>
    </lineage>
</organism>
<evidence type="ECO:0000256" key="2">
    <source>
        <dbReference type="ARBA" id="ARBA00006939"/>
    </source>
</evidence>
<keyword evidence="4 7" id="KW-1133">Transmembrane helix</keyword>
<comment type="similarity">
    <text evidence="2">Belongs to the ZIP transporter (TC 2.A.5) family.</text>
</comment>
<evidence type="ECO:0000256" key="8">
    <source>
        <dbReference type="SAM" id="SignalP"/>
    </source>
</evidence>
<evidence type="ECO:0000256" key="7">
    <source>
        <dbReference type="SAM" id="Phobius"/>
    </source>
</evidence>
<dbReference type="InterPro" id="IPR050799">
    <property type="entry name" value="ZIP_Transporter"/>
</dbReference>
<accession>A0ABM1MBQ2</accession>
<feature type="region of interest" description="Disordered" evidence="6">
    <location>
        <begin position="35"/>
        <end position="57"/>
    </location>
</feature>
<dbReference type="PANTHER" id="PTHR12191:SF37">
    <property type="entry name" value="ZINC TRANSPORTER FOI"/>
    <property type="match status" value="1"/>
</dbReference>
<keyword evidence="9" id="KW-1185">Reference proteome</keyword>
<feature type="chain" id="PRO_5046137340" evidence="8">
    <location>
        <begin position="28"/>
        <end position="611"/>
    </location>
</feature>
<name>A0ABM1MBQ2_NICVS</name>
<keyword evidence="5 7" id="KW-0472">Membrane</keyword>
<gene>
    <name evidence="10" type="primary">LOC108559283</name>
</gene>
<dbReference type="PANTHER" id="PTHR12191">
    <property type="entry name" value="SOLUTE CARRIER FAMILY 39"/>
    <property type="match status" value="1"/>
</dbReference>
<keyword evidence="3 7" id="KW-0812">Transmembrane</keyword>